<evidence type="ECO:0000313" key="6">
    <source>
        <dbReference type="Proteomes" id="UP000204221"/>
    </source>
</evidence>
<dbReference type="GO" id="GO:0000976">
    <property type="term" value="F:transcription cis-regulatory region binding"/>
    <property type="evidence" value="ECO:0007669"/>
    <property type="project" value="TreeGrafter"/>
</dbReference>
<proteinExistence type="predicted"/>
<dbReference type="PANTHER" id="PTHR30055">
    <property type="entry name" value="HTH-TYPE TRANSCRIPTIONAL REGULATOR RUTR"/>
    <property type="match status" value="1"/>
</dbReference>
<dbReference type="PANTHER" id="PTHR30055:SF234">
    <property type="entry name" value="HTH-TYPE TRANSCRIPTIONAL REGULATOR BETI"/>
    <property type="match status" value="1"/>
</dbReference>
<dbReference type="RefSeq" id="WP_093942469.1">
    <property type="nucleotide sequence ID" value="NZ_CP022521.1"/>
</dbReference>
<dbReference type="SUPFAM" id="SSF46689">
    <property type="entry name" value="Homeodomain-like"/>
    <property type="match status" value="1"/>
</dbReference>
<evidence type="ECO:0000256" key="1">
    <source>
        <dbReference type="ARBA" id="ARBA00022491"/>
    </source>
</evidence>
<dbReference type="Gene3D" id="1.10.357.10">
    <property type="entry name" value="Tetracycline Repressor, domain 2"/>
    <property type="match status" value="1"/>
</dbReference>
<dbReference type="InterPro" id="IPR036271">
    <property type="entry name" value="Tet_transcr_reg_TetR-rel_C_sf"/>
</dbReference>
<dbReference type="EMBL" id="CP022521">
    <property type="protein sequence ID" value="ASO21282.1"/>
    <property type="molecule type" value="Genomic_DNA"/>
</dbReference>
<dbReference type="Pfam" id="PF13977">
    <property type="entry name" value="TetR_C_6"/>
    <property type="match status" value="1"/>
</dbReference>
<dbReference type="InterPro" id="IPR039538">
    <property type="entry name" value="BetI_C"/>
</dbReference>
<evidence type="ECO:0000256" key="4">
    <source>
        <dbReference type="ARBA" id="ARBA00023163"/>
    </source>
</evidence>
<dbReference type="Pfam" id="PF00440">
    <property type="entry name" value="TetR_N"/>
    <property type="match status" value="1"/>
</dbReference>
<keyword evidence="2" id="KW-0805">Transcription regulation</keyword>
<dbReference type="AlphaFoldDB" id="A0A221W5S2"/>
<name>A0A221W5S2_9PSEU</name>
<keyword evidence="3" id="KW-0238">DNA-binding</keyword>
<evidence type="ECO:0000313" key="5">
    <source>
        <dbReference type="EMBL" id="ASO21282.1"/>
    </source>
</evidence>
<dbReference type="OrthoDB" id="9816296at2"/>
<dbReference type="InterPro" id="IPR009057">
    <property type="entry name" value="Homeodomain-like_sf"/>
</dbReference>
<dbReference type="InterPro" id="IPR050109">
    <property type="entry name" value="HTH-type_TetR-like_transc_reg"/>
</dbReference>
<dbReference type="KEGG" id="ahg:AHOG_18285"/>
<gene>
    <name evidence="5" type="primary">betI3</name>
    <name evidence="5" type="ORF">AHOG_18285</name>
</gene>
<keyword evidence="6" id="KW-1185">Reference proteome</keyword>
<evidence type="ECO:0000256" key="3">
    <source>
        <dbReference type="ARBA" id="ARBA00023125"/>
    </source>
</evidence>
<protein>
    <submittedName>
        <fullName evidence="5">HTH-type transcriptional regulator BetI</fullName>
    </submittedName>
</protein>
<dbReference type="GO" id="GO:0003700">
    <property type="term" value="F:DNA-binding transcription factor activity"/>
    <property type="evidence" value="ECO:0007669"/>
    <property type="project" value="TreeGrafter"/>
</dbReference>
<dbReference type="PROSITE" id="PS50977">
    <property type="entry name" value="HTH_TETR_2"/>
    <property type="match status" value="1"/>
</dbReference>
<organism evidence="5 6">
    <name type="scientific">Actinoalloteichus hoggarensis</name>
    <dbReference type="NCBI Taxonomy" id="1470176"/>
    <lineage>
        <taxon>Bacteria</taxon>
        <taxon>Bacillati</taxon>
        <taxon>Actinomycetota</taxon>
        <taxon>Actinomycetes</taxon>
        <taxon>Pseudonocardiales</taxon>
        <taxon>Pseudonocardiaceae</taxon>
        <taxon>Actinoalloteichus</taxon>
    </lineage>
</organism>
<evidence type="ECO:0000256" key="2">
    <source>
        <dbReference type="ARBA" id="ARBA00023015"/>
    </source>
</evidence>
<sequence length="202" mass="22564">MARTADADARRRQVAEALLRVIARDGLPGAKLASVAAEAGTSIGLVQSYFRTKDELLRFGIEHMYARATERILETPVGPTVRQTLAAVMNTLLPLDDDRRHELAVWLAFIPATLVDPEMRRIHQTNTRRLLDELAKGFAQAREFGELDEQRDPHDEAAALAAFTDGLALHHLASGEDFDPDRIRRLLDDHLDRVFSQGVHTP</sequence>
<dbReference type="SUPFAM" id="SSF48498">
    <property type="entry name" value="Tetracyclin repressor-like, C-terminal domain"/>
    <property type="match status" value="1"/>
</dbReference>
<reference evidence="5 6" key="1">
    <citation type="submission" date="2017-07" db="EMBL/GenBank/DDBJ databases">
        <title>Complete genome sequence of Actinoalloteichus hoggarensis DSM 45943, type strain of Actinoalloteichus hoggarensis.</title>
        <authorList>
            <person name="Ruckert C."/>
            <person name="Nouioui I."/>
            <person name="Willmese J."/>
            <person name="van Wezel G."/>
            <person name="Klenk H.-P."/>
            <person name="Kalinowski J."/>
            <person name="Zotchev S.B."/>
        </authorList>
    </citation>
    <scope>NUCLEOTIDE SEQUENCE [LARGE SCALE GENOMIC DNA]</scope>
    <source>
        <strain evidence="5 6">DSM 45943</strain>
    </source>
</reference>
<accession>A0A221W5S2</accession>
<dbReference type="Proteomes" id="UP000204221">
    <property type="component" value="Chromosome"/>
</dbReference>
<dbReference type="InterPro" id="IPR001647">
    <property type="entry name" value="HTH_TetR"/>
</dbReference>
<keyword evidence="4" id="KW-0804">Transcription</keyword>
<keyword evidence="1" id="KW-0678">Repressor</keyword>